<reference evidence="1 2" key="1">
    <citation type="journal article" date="2016" name="Nat. Commun.">
        <title>Thousands of microbial genomes shed light on interconnected biogeochemical processes in an aquifer system.</title>
        <authorList>
            <person name="Anantharaman K."/>
            <person name="Brown C.T."/>
            <person name="Hug L.A."/>
            <person name="Sharon I."/>
            <person name="Castelle C.J."/>
            <person name="Probst A.J."/>
            <person name="Thomas B.C."/>
            <person name="Singh A."/>
            <person name="Wilkins M.J."/>
            <person name="Karaoz U."/>
            <person name="Brodie E.L."/>
            <person name="Williams K.H."/>
            <person name="Hubbard S.S."/>
            <person name="Banfield J.F."/>
        </authorList>
    </citation>
    <scope>NUCLEOTIDE SEQUENCE [LARGE SCALE GENOMIC DNA]</scope>
</reference>
<evidence type="ECO:0008006" key="3">
    <source>
        <dbReference type="Google" id="ProtNLM"/>
    </source>
</evidence>
<dbReference type="Proteomes" id="UP000178082">
    <property type="component" value="Unassembled WGS sequence"/>
</dbReference>
<gene>
    <name evidence="1" type="ORF">A3G31_01240</name>
</gene>
<dbReference type="AlphaFoldDB" id="A0A1F7SNQ7"/>
<evidence type="ECO:0000313" key="2">
    <source>
        <dbReference type="Proteomes" id="UP000178082"/>
    </source>
</evidence>
<name>A0A1F7SNQ7_9BACT</name>
<evidence type="ECO:0000313" key="1">
    <source>
        <dbReference type="EMBL" id="OGL55420.1"/>
    </source>
</evidence>
<dbReference type="Gene3D" id="3.40.50.2000">
    <property type="entry name" value="Glycogen Phosphorylase B"/>
    <property type="match status" value="2"/>
</dbReference>
<dbReference type="PANTHER" id="PTHR12526:SF637">
    <property type="entry name" value="GLYCOSYLTRANSFERASE EPSF-RELATED"/>
    <property type="match status" value="1"/>
</dbReference>
<protein>
    <recommendedName>
        <fullName evidence="3">Glycosyl transferase family 1 domain-containing protein</fullName>
    </recommendedName>
</protein>
<proteinExistence type="predicted"/>
<dbReference type="CDD" id="cd03801">
    <property type="entry name" value="GT4_PimA-like"/>
    <property type="match status" value="1"/>
</dbReference>
<organism evidence="1 2">
    <name type="scientific">Candidatus Schekmanbacteria bacterium RIFCSPLOWO2_12_FULL_38_15</name>
    <dbReference type="NCBI Taxonomy" id="1817883"/>
    <lineage>
        <taxon>Bacteria</taxon>
        <taxon>Candidatus Schekmaniibacteriota</taxon>
    </lineage>
</organism>
<sequence>MKVVFIGHSGYSYPHVRVRCYHFAEAVKKLGIDAEVLSFKDHIAPSHYTEEIMYDLKDLNKVYLTLKAILSLMQKKDYVFYIQKVLFHASAPLFLSRIGRNRYILDCDDWDAQYCSLYRNRLLNKFFLGYAAGSDKFGNINSSDYENILKTVASNAIACVASSNTLKDSLSKYSKKVYYIPTGVDENKFRKKDNNTRKEKIRFCWVGIVWGDVIFDNMLFLLHCFSQAKRFNKDIELKIVGSGQYMHRVKEIINLVYKNDDIEVIDWIEPSSMPDFLSSVDIGLIPLIQEDNFWINSKSPTKLFEFMSMGIPTVASRVGEIKYVIEDGKDGFLASSKEEFISKIETLIKNPSLRKEMGDKAREKIEQKYCLNVLGKQLFNVFKELERKL</sequence>
<dbReference type="STRING" id="1817883.A3G31_01240"/>
<dbReference type="SUPFAM" id="SSF53756">
    <property type="entry name" value="UDP-Glycosyltransferase/glycogen phosphorylase"/>
    <property type="match status" value="1"/>
</dbReference>
<dbReference type="EMBL" id="MGDI01000001">
    <property type="protein sequence ID" value="OGL55420.1"/>
    <property type="molecule type" value="Genomic_DNA"/>
</dbReference>
<dbReference type="Pfam" id="PF13692">
    <property type="entry name" value="Glyco_trans_1_4"/>
    <property type="match status" value="1"/>
</dbReference>
<dbReference type="PANTHER" id="PTHR12526">
    <property type="entry name" value="GLYCOSYLTRANSFERASE"/>
    <property type="match status" value="1"/>
</dbReference>
<comment type="caution">
    <text evidence="1">The sequence shown here is derived from an EMBL/GenBank/DDBJ whole genome shotgun (WGS) entry which is preliminary data.</text>
</comment>
<accession>A0A1F7SNQ7</accession>